<dbReference type="Proteomes" id="UP000198901">
    <property type="component" value="Unassembled WGS sequence"/>
</dbReference>
<name>A0A1G9IX88_9BACT</name>
<organism evidence="2 3">
    <name type="scientific">Siphonobacter aquaeclarae</name>
    <dbReference type="NCBI Taxonomy" id="563176"/>
    <lineage>
        <taxon>Bacteria</taxon>
        <taxon>Pseudomonadati</taxon>
        <taxon>Bacteroidota</taxon>
        <taxon>Cytophagia</taxon>
        <taxon>Cytophagales</taxon>
        <taxon>Cytophagaceae</taxon>
        <taxon>Siphonobacter</taxon>
    </lineage>
</organism>
<keyword evidence="1" id="KW-0472">Membrane</keyword>
<keyword evidence="1" id="KW-0812">Transmembrane</keyword>
<reference evidence="2 3" key="1">
    <citation type="submission" date="2016-10" db="EMBL/GenBank/DDBJ databases">
        <authorList>
            <person name="de Groot N.N."/>
        </authorList>
    </citation>
    <scope>NUCLEOTIDE SEQUENCE [LARGE SCALE GENOMIC DNA]</scope>
    <source>
        <strain evidence="2 3">DSM 21668</strain>
    </source>
</reference>
<dbReference type="STRING" id="563176.SAMN04488090_0649"/>
<feature type="transmembrane region" description="Helical" evidence="1">
    <location>
        <begin position="12"/>
        <end position="32"/>
    </location>
</feature>
<keyword evidence="3" id="KW-1185">Reference proteome</keyword>
<proteinExistence type="predicted"/>
<keyword evidence="1" id="KW-1133">Transmembrane helix</keyword>
<evidence type="ECO:0000256" key="1">
    <source>
        <dbReference type="SAM" id="Phobius"/>
    </source>
</evidence>
<dbReference type="EMBL" id="FNGS01000001">
    <property type="protein sequence ID" value="SDL29454.1"/>
    <property type="molecule type" value="Genomic_DNA"/>
</dbReference>
<sequence length="51" mass="5929">MFLRRFTDLVCFLTICIYVAIFRLTGIFFCGINQRTGMILPFSDSEEKETA</sequence>
<accession>A0A1G9IX88</accession>
<dbReference type="AlphaFoldDB" id="A0A1G9IX88"/>
<evidence type="ECO:0000313" key="2">
    <source>
        <dbReference type="EMBL" id="SDL29454.1"/>
    </source>
</evidence>
<gene>
    <name evidence="2" type="ORF">SAMN04488090_0649</name>
</gene>
<protein>
    <submittedName>
        <fullName evidence="2">Uncharacterized protein</fullName>
    </submittedName>
</protein>
<evidence type="ECO:0000313" key="3">
    <source>
        <dbReference type="Proteomes" id="UP000198901"/>
    </source>
</evidence>